<organism evidence="9 10">
    <name type="scientific">Anaerofilum hominis</name>
    <dbReference type="NCBI Taxonomy" id="2763016"/>
    <lineage>
        <taxon>Bacteria</taxon>
        <taxon>Bacillati</taxon>
        <taxon>Bacillota</taxon>
        <taxon>Clostridia</taxon>
        <taxon>Eubacteriales</taxon>
        <taxon>Oscillospiraceae</taxon>
        <taxon>Anaerofilum</taxon>
    </lineage>
</organism>
<dbReference type="Gene3D" id="3.30.70.270">
    <property type="match status" value="1"/>
</dbReference>
<dbReference type="CDD" id="cd18774">
    <property type="entry name" value="PDC2_HK_sensor"/>
    <property type="match status" value="1"/>
</dbReference>
<dbReference type="GO" id="GO:0071111">
    <property type="term" value="F:cyclic-guanylate-specific phosphodiesterase activity"/>
    <property type="evidence" value="ECO:0007669"/>
    <property type="project" value="InterPro"/>
</dbReference>
<dbReference type="InterPro" id="IPR029787">
    <property type="entry name" value="Nucleotide_cyclase"/>
</dbReference>
<name>A0A923KXZ2_9FIRM</name>
<evidence type="ECO:0000256" key="6">
    <source>
        <dbReference type="SAM" id="Phobius"/>
    </source>
</evidence>
<dbReference type="PROSITE" id="PS50883">
    <property type="entry name" value="EAL"/>
    <property type="match status" value="1"/>
</dbReference>
<accession>A0A923KXZ2</accession>
<dbReference type="PANTHER" id="PTHR33121">
    <property type="entry name" value="CYCLIC DI-GMP PHOSPHODIESTERASE PDEF"/>
    <property type="match status" value="1"/>
</dbReference>
<feature type="domain" description="GGDEF" evidence="8">
    <location>
        <begin position="357"/>
        <end position="491"/>
    </location>
</feature>
<keyword evidence="3 6" id="KW-0812">Transmembrane</keyword>
<dbReference type="InterPro" id="IPR033479">
    <property type="entry name" value="dCache_1"/>
</dbReference>
<feature type="domain" description="EAL" evidence="7">
    <location>
        <begin position="500"/>
        <end position="754"/>
    </location>
</feature>
<proteinExistence type="predicted"/>
<dbReference type="CDD" id="cd01949">
    <property type="entry name" value="GGDEF"/>
    <property type="match status" value="1"/>
</dbReference>
<dbReference type="InterPro" id="IPR001633">
    <property type="entry name" value="EAL_dom"/>
</dbReference>
<dbReference type="Pfam" id="PF00990">
    <property type="entry name" value="GGDEF"/>
    <property type="match status" value="1"/>
</dbReference>
<dbReference type="GO" id="GO:0005886">
    <property type="term" value="C:plasma membrane"/>
    <property type="evidence" value="ECO:0007669"/>
    <property type="project" value="UniProtKB-SubCell"/>
</dbReference>
<dbReference type="SMART" id="SM00052">
    <property type="entry name" value="EAL"/>
    <property type="match status" value="1"/>
</dbReference>
<dbReference type="InterPro" id="IPR000160">
    <property type="entry name" value="GGDEF_dom"/>
</dbReference>
<dbReference type="Pfam" id="PF00563">
    <property type="entry name" value="EAL"/>
    <property type="match status" value="1"/>
</dbReference>
<dbReference type="Gene3D" id="3.20.20.450">
    <property type="entry name" value="EAL domain"/>
    <property type="match status" value="1"/>
</dbReference>
<dbReference type="InterPro" id="IPR035919">
    <property type="entry name" value="EAL_sf"/>
</dbReference>
<evidence type="ECO:0000256" key="2">
    <source>
        <dbReference type="ARBA" id="ARBA00022475"/>
    </source>
</evidence>
<dbReference type="Gene3D" id="3.30.450.20">
    <property type="entry name" value="PAS domain"/>
    <property type="match status" value="1"/>
</dbReference>
<feature type="transmembrane region" description="Helical" evidence="6">
    <location>
        <begin position="12"/>
        <end position="31"/>
    </location>
</feature>
<dbReference type="Pfam" id="PF02743">
    <property type="entry name" value="dCache_1"/>
    <property type="match status" value="1"/>
</dbReference>
<dbReference type="CDD" id="cd01948">
    <property type="entry name" value="EAL"/>
    <property type="match status" value="1"/>
</dbReference>
<sequence length="767" mass="85467">MQAEKKTILKTILATALAAALVMALGCGYLFSVLKDQEEQSERYLLEVARQSAAVIEKQIEGDFNALEAAARAIGESGETFETLLPRLFRENLNNHFRRMAMIAPDGTVYAVSYEAVSAAERNVRDEPFFRHAMDGERYLDDTRSDPLADSGYINTYAVPIYRQADPAGAPIGVLTAVFDNELFRDALGGSSFDGSGFAHILKADGTFLMHSANENADQEILNAFEDEANFESPKEMRLVQDRMAAGESGTFAHRTPTGLEVLVTYTPVGVQDWYLFSVVPQAVVERQARQFTRTTVELLLVLSLLFASALGFVLRVRQKSRQEAQRLAYVDPVTDLYNKNRFRMEATRRLERQAGPPMAVMIFNLSGFRTVNELFGFAEGDRLLAAVGRMLQKELGEGDLYARGEADNFYLLTGRYSPQGLRGLGEKLAARLEREIPQQGRQFVLSVHCGVYLLTAEDAKVREISVLLDRAKTALDAGRGGQERVSFYNVSLHEREQLRRAVEANLDAALAAHEFVVYLQPQFSAAGGGVTGAEALVRWDDPRRGLLSPGDFIPVLEENGSITELDFYVLEEVCLFLREWLDAGFDPVPVSVNQSRLHLYRADYLQRLLGTVRRYGVPPRMIVLEITESAALDNAGALVEVTRELHDAGFRVSMDDFGSGYSSLNLLDSIPFDELKLDKRFFDDFASRSRGRAIVASVLSMAKELGISTVAEGIERKEQLEWLRREGCDAIQGFYLARPMPRAAFERLVFGAESSDRIKRVRGSLT</sequence>
<dbReference type="PANTHER" id="PTHR33121:SF70">
    <property type="entry name" value="SIGNALING PROTEIN YKOW"/>
    <property type="match status" value="1"/>
</dbReference>
<dbReference type="AlphaFoldDB" id="A0A923KXZ2"/>
<dbReference type="InterPro" id="IPR050706">
    <property type="entry name" value="Cyclic-di-GMP_PDE-like"/>
</dbReference>
<evidence type="ECO:0000256" key="4">
    <source>
        <dbReference type="ARBA" id="ARBA00022989"/>
    </source>
</evidence>
<evidence type="ECO:0000259" key="7">
    <source>
        <dbReference type="PROSITE" id="PS50883"/>
    </source>
</evidence>
<dbReference type="PROSITE" id="PS51257">
    <property type="entry name" value="PROKAR_LIPOPROTEIN"/>
    <property type="match status" value="1"/>
</dbReference>
<keyword evidence="4 6" id="KW-1133">Transmembrane helix</keyword>
<dbReference type="RefSeq" id="WP_186887636.1">
    <property type="nucleotide sequence ID" value="NZ_JACONZ010000002.1"/>
</dbReference>
<comment type="subcellular location">
    <subcellularLocation>
        <location evidence="1">Cell membrane</location>
        <topology evidence="1">Multi-pass membrane protein</topology>
    </subcellularLocation>
</comment>
<keyword evidence="10" id="KW-1185">Reference proteome</keyword>
<evidence type="ECO:0000313" key="10">
    <source>
        <dbReference type="Proteomes" id="UP000659630"/>
    </source>
</evidence>
<dbReference type="PROSITE" id="PS50887">
    <property type="entry name" value="GGDEF"/>
    <property type="match status" value="1"/>
</dbReference>
<evidence type="ECO:0000259" key="8">
    <source>
        <dbReference type="PROSITE" id="PS50887"/>
    </source>
</evidence>
<dbReference type="SUPFAM" id="SSF55073">
    <property type="entry name" value="Nucleotide cyclase"/>
    <property type="match status" value="1"/>
</dbReference>
<dbReference type="Proteomes" id="UP000659630">
    <property type="component" value="Unassembled WGS sequence"/>
</dbReference>
<evidence type="ECO:0000256" key="1">
    <source>
        <dbReference type="ARBA" id="ARBA00004651"/>
    </source>
</evidence>
<keyword evidence="5 6" id="KW-0472">Membrane</keyword>
<gene>
    <name evidence="9" type="ORF">H8S23_07110</name>
</gene>
<comment type="caution">
    <text evidence="9">The sequence shown here is derived from an EMBL/GenBank/DDBJ whole genome shotgun (WGS) entry which is preliminary data.</text>
</comment>
<dbReference type="InterPro" id="IPR043128">
    <property type="entry name" value="Rev_trsase/Diguanyl_cyclase"/>
</dbReference>
<protein>
    <submittedName>
        <fullName evidence="9">EAL domain-containing protein</fullName>
    </submittedName>
</protein>
<reference evidence="9" key="1">
    <citation type="submission" date="2020-08" db="EMBL/GenBank/DDBJ databases">
        <title>Genome public.</title>
        <authorList>
            <person name="Liu C."/>
            <person name="Sun Q."/>
        </authorList>
    </citation>
    <scope>NUCLEOTIDE SEQUENCE</scope>
    <source>
        <strain evidence="9">BX8</strain>
    </source>
</reference>
<evidence type="ECO:0000256" key="3">
    <source>
        <dbReference type="ARBA" id="ARBA00022692"/>
    </source>
</evidence>
<dbReference type="SUPFAM" id="SSF141868">
    <property type="entry name" value="EAL domain-like"/>
    <property type="match status" value="1"/>
</dbReference>
<dbReference type="EMBL" id="JACONZ010000002">
    <property type="protein sequence ID" value="MBC5581274.1"/>
    <property type="molecule type" value="Genomic_DNA"/>
</dbReference>
<evidence type="ECO:0000256" key="5">
    <source>
        <dbReference type="ARBA" id="ARBA00023136"/>
    </source>
</evidence>
<keyword evidence="2" id="KW-1003">Cell membrane</keyword>
<dbReference type="SMART" id="SM00267">
    <property type="entry name" value="GGDEF"/>
    <property type="match status" value="1"/>
</dbReference>
<evidence type="ECO:0000313" key="9">
    <source>
        <dbReference type="EMBL" id="MBC5581274.1"/>
    </source>
</evidence>
<dbReference type="NCBIfam" id="TIGR00254">
    <property type="entry name" value="GGDEF"/>
    <property type="match status" value="1"/>
</dbReference>